<name>A0ABQ8CWI8_BRANA</name>
<evidence type="ECO:0000313" key="1">
    <source>
        <dbReference type="EMBL" id="KAH0920616.1"/>
    </source>
</evidence>
<sequence length="106" mass="12029">VRVRVIVILPPPSIIYELYVFLFGIASDVAPPLVEVEIPFKIHIALALCSKGRFESVSDYSVVVIRIPDDKDCEDEIMREIVISFTQCPEVAEEEGDKDEYHRCFG</sequence>
<dbReference type="EMBL" id="JAGKQM010000006">
    <property type="protein sequence ID" value="KAH0920616.1"/>
    <property type="molecule type" value="Genomic_DNA"/>
</dbReference>
<gene>
    <name evidence="1" type="ORF">HID58_020634</name>
</gene>
<feature type="non-terminal residue" evidence="1">
    <location>
        <position position="1"/>
    </location>
</feature>
<accession>A0ABQ8CWI8</accession>
<proteinExistence type="predicted"/>
<organism evidence="1 2">
    <name type="scientific">Brassica napus</name>
    <name type="common">Rape</name>
    <dbReference type="NCBI Taxonomy" id="3708"/>
    <lineage>
        <taxon>Eukaryota</taxon>
        <taxon>Viridiplantae</taxon>
        <taxon>Streptophyta</taxon>
        <taxon>Embryophyta</taxon>
        <taxon>Tracheophyta</taxon>
        <taxon>Spermatophyta</taxon>
        <taxon>Magnoliopsida</taxon>
        <taxon>eudicotyledons</taxon>
        <taxon>Gunneridae</taxon>
        <taxon>Pentapetalae</taxon>
        <taxon>rosids</taxon>
        <taxon>malvids</taxon>
        <taxon>Brassicales</taxon>
        <taxon>Brassicaceae</taxon>
        <taxon>Brassiceae</taxon>
        <taxon>Brassica</taxon>
    </lineage>
</organism>
<reference evidence="1 2" key="1">
    <citation type="submission" date="2021-05" db="EMBL/GenBank/DDBJ databases">
        <title>Genome Assembly of Synthetic Allotetraploid Brassica napus Reveals Homoeologous Exchanges between Subgenomes.</title>
        <authorList>
            <person name="Davis J.T."/>
        </authorList>
    </citation>
    <scope>NUCLEOTIDE SEQUENCE [LARGE SCALE GENOMIC DNA]</scope>
    <source>
        <strain evidence="2">cv. Da-Ae</strain>
        <tissue evidence="1">Seedling</tissue>
    </source>
</reference>
<protein>
    <submittedName>
        <fullName evidence="1">Uncharacterized protein</fullName>
    </submittedName>
</protein>
<evidence type="ECO:0000313" key="2">
    <source>
        <dbReference type="Proteomes" id="UP000824890"/>
    </source>
</evidence>
<comment type="caution">
    <text evidence="1">The sequence shown here is derived from an EMBL/GenBank/DDBJ whole genome shotgun (WGS) entry which is preliminary data.</text>
</comment>
<dbReference type="Proteomes" id="UP000824890">
    <property type="component" value="Unassembled WGS sequence"/>
</dbReference>
<keyword evidence="2" id="KW-1185">Reference proteome</keyword>